<evidence type="ECO:0000313" key="1">
    <source>
        <dbReference type="EMBL" id="PFG16260.1"/>
    </source>
</evidence>
<proteinExistence type="predicted"/>
<organism evidence="1 2">
    <name type="scientific">Propionicimonas paludicola</name>
    <dbReference type="NCBI Taxonomy" id="185243"/>
    <lineage>
        <taxon>Bacteria</taxon>
        <taxon>Bacillati</taxon>
        <taxon>Actinomycetota</taxon>
        <taxon>Actinomycetes</taxon>
        <taxon>Propionibacteriales</taxon>
        <taxon>Nocardioidaceae</taxon>
        <taxon>Propionicimonas</taxon>
    </lineage>
</organism>
<name>A0A2A9CRJ4_9ACTN</name>
<keyword evidence="2" id="KW-1185">Reference proteome</keyword>
<dbReference type="Proteomes" id="UP000226079">
    <property type="component" value="Unassembled WGS sequence"/>
</dbReference>
<comment type="caution">
    <text evidence="1">The sequence shown here is derived from an EMBL/GenBank/DDBJ whole genome shotgun (WGS) entry which is preliminary data.</text>
</comment>
<dbReference type="EMBL" id="PDJC01000001">
    <property type="protein sequence ID" value="PFG16260.1"/>
    <property type="molecule type" value="Genomic_DNA"/>
</dbReference>
<dbReference type="OrthoDB" id="4828421at2"/>
<protein>
    <submittedName>
        <fullName evidence="1">Uncharacterized protein</fullName>
    </submittedName>
</protein>
<dbReference type="RefSeq" id="WP_098459816.1">
    <property type="nucleotide sequence ID" value="NZ_PDJC01000001.1"/>
</dbReference>
<sequence>MTQNPAGYTIRLAGRLDTRWATWFDGFTIRIEPDGTTTLTGVDVDQARLHSLLAKVRDLGIALISLEQA</sequence>
<gene>
    <name evidence="1" type="ORF">ATK74_0794</name>
</gene>
<dbReference type="AlphaFoldDB" id="A0A2A9CRJ4"/>
<reference evidence="1 2" key="1">
    <citation type="submission" date="2017-10" db="EMBL/GenBank/DDBJ databases">
        <title>Sequencing the genomes of 1000 actinobacteria strains.</title>
        <authorList>
            <person name="Klenk H.-P."/>
        </authorList>
    </citation>
    <scope>NUCLEOTIDE SEQUENCE [LARGE SCALE GENOMIC DNA]</scope>
    <source>
        <strain evidence="1 2">DSM 15597</strain>
    </source>
</reference>
<evidence type="ECO:0000313" key="2">
    <source>
        <dbReference type="Proteomes" id="UP000226079"/>
    </source>
</evidence>
<accession>A0A2A9CRJ4</accession>